<accession>A0ABN8LXV8</accession>
<proteinExistence type="predicted"/>
<sequence>MVDPLEEIGVDKWSLQTRKKLKRCQFEDPSLIISEGSNDQSVLNNSQHNSTFNSDDLRAWKTYNIGAGKLISWESIRLCPQEATSLMEETLFFPTSTREMNRTTNQQKKDDEDEDSIECPNPQCMEEFHSLTELEAYLNVTGHHRPAEQVRSGLYNTLEID</sequence>
<dbReference type="Proteomes" id="UP001159427">
    <property type="component" value="Unassembled WGS sequence"/>
</dbReference>
<name>A0ABN8LXV8_9CNID</name>
<dbReference type="EMBL" id="CALNXI010000185">
    <property type="protein sequence ID" value="CAH3021512.1"/>
    <property type="molecule type" value="Genomic_DNA"/>
</dbReference>
<evidence type="ECO:0000313" key="2">
    <source>
        <dbReference type="EMBL" id="CAH3021512.1"/>
    </source>
</evidence>
<keyword evidence="3" id="KW-1185">Reference proteome</keyword>
<feature type="region of interest" description="Disordered" evidence="1">
    <location>
        <begin position="94"/>
        <end position="120"/>
    </location>
</feature>
<gene>
    <name evidence="2" type="ORF">PEVE_00011712</name>
</gene>
<feature type="compositionally biased region" description="Polar residues" evidence="1">
    <location>
        <begin position="94"/>
        <end position="106"/>
    </location>
</feature>
<protein>
    <recommendedName>
        <fullName evidence="4">C2H2-type domain-containing protein</fullName>
    </recommendedName>
</protein>
<organism evidence="2 3">
    <name type="scientific">Porites evermanni</name>
    <dbReference type="NCBI Taxonomy" id="104178"/>
    <lineage>
        <taxon>Eukaryota</taxon>
        <taxon>Metazoa</taxon>
        <taxon>Cnidaria</taxon>
        <taxon>Anthozoa</taxon>
        <taxon>Hexacorallia</taxon>
        <taxon>Scleractinia</taxon>
        <taxon>Fungiina</taxon>
        <taxon>Poritidae</taxon>
        <taxon>Porites</taxon>
    </lineage>
</organism>
<evidence type="ECO:0000313" key="3">
    <source>
        <dbReference type="Proteomes" id="UP001159427"/>
    </source>
</evidence>
<reference evidence="2 3" key="1">
    <citation type="submission" date="2022-05" db="EMBL/GenBank/DDBJ databases">
        <authorList>
            <consortium name="Genoscope - CEA"/>
            <person name="William W."/>
        </authorList>
    </citation>
    <scope>NUCLEOTIDE SEQUENCE [LARGE SCALE GENOMIC DNA]</scope>
</reference>
<evidence type="ECO:0008006" key="4">
    <source>
        <dbReference type="Google" id="ProtNLM"/>
    </source>
</evidence>
<comment type="caution">
    <text evidence="2">The sequence shown here is derived from an EMBL/GenBank/DDBJ whole genome shotgun (WGS) entry which is preliminary data.</text>
</comment>
<evidence type="ECO:0000256" key="1">
    <source>
        <dbReference type="SAM" id="MobiDB-lite"/>
    </source>
</evidence>